<reference evidence="1 2" key="1">
    <citation type="submission" date="2019-01" db="EMBL/GenBank/DDBJ databases">
        <authorList>
            <person name="Chen W.-M."/>
        </authorList>
    </citation>
    <scope>NUCLEOTIDE SEQUENCE [LARGE SCALE GENOMIC DNA]</scope>
    <source>
        <strain evidence="1 2">TLA-22</strain>
    </source>
</reference>
<accession>A0A437J479</accession>
<proteinExistence type="predicted"/>
<dbReference type="EMBL" id="RZUL01000007">
    <property type="protein sequence ID" value="RVT39425.1"/>
    <property type="molecule type" value="Genomic_DNA"/>
</dbReference>
<keyword evidence="2" id="KW-1185">Reference proteome</keyword>
<dbReference type="Pfam" id="PF13618">
    <property type="entry name" value="Gluconate_2-dh3"/>
    <property type="match status" value="1"/>
</dbReference>
<dbReference type="InterPro" id="IPR027056">
    <property type="entry name" value="Gluconate_2DH_su3"/>
</dbReference>
<dbReference type="AlphaFoldDB" id="A0A437J479"/>
<dbReference type="Proteomes" id="UP000282977">
    <property type="component" value="Unassembled WGS sequence"/>
</dbReference>
<organism evidence="1 2">
    <name type="scientific">Sphingobium algorifonticola</name>
    <dbReference type="NCBI Taxonomy" id="2008318"/>
    <lineage>
        <taxon>Bacteria</taxon>
        <taxon>Pseudomonadati</taxon>
        <taxon>Pseudomonadota</taxon>
        <taxon>Alphaproteobacteria</taxon>
        <taxon>Sphingomonadales</taxon>
        <taxon>Sphingomonadaceae</taxon>
        <taxon>Sphingobium</taxon>
    </lineage>
</organism>
<comment type="caution">
    <text evidence="1">The sequence shown here is derived from an EMBL/GenBank/DDBJ whole genome shotgun (WGS) entry which is preliminary data.</text>
</comment>
<evidence type="ECO:0000313" key="1">
    <source>
        <dbReference type="EMBL" id="RVT39425.1"/>
    </source>
</evidence>
<evidence type="ECO:0000313" key="2">
    <source>
        <dbReference type="Proteomes" id="UP000282977"/>
    </source>
</evidence>
<gene>
    <name evidence="1" type="ORF">ENE74_15380</name>
</gene>
<dbReference type="OrthoDB" id="6385145at2"/>
<sequence>MTHHSEGFDLDRRSALAGMIALFGIGLHPALARAAAAGADPGFSASRSLFTPTQRNTVALLSERIVPTTDTPGAIAAGVPAYIEMMVADWYDGEDATTFLSDVDAFDALANTRYGASLERLPAQRLDALLTAAMEGTAPGLSSRAFDHLKQLVLTGYYTSEVGVTQERLYVPVPGESDGRYPYAKAGRIIVTNLNFL</sequence>
<protein>
    <submittedName>
        <fullName evidence="1">Gluconate 2-dehydrogenase subunit 3 family protein</fullName>
    </submittedName>
</protein>
<dbReference type="RefSeq" id="WP_127691788.1">
    <property type="nucleotide sequence ID" value="NZ_RZUL01000007.1"/>
</dbReference>
<name>A0A437J479_9SPHN</name>